<dbReference type="RefSeq" id="XP_022406219.1">
    <property type="nucleotide sequence ID" value="XM_022543545.1"/>
</dbReference>
<protein>
    <submittedName>
        <fullName evidence="1">Uncharacterized protein</fullName>
    </submittedName>
</protein>
<organism evidence="1 2">
    <name type="scientific">Aspergillus glaucus CBS 516.65</name>
    <dbReference type="NCBI Taxonomy" id="1160497"/>
    <lineage>
        <taxon>Eukaryota</taxon>
        <taxon>Fungi</taxon>
        <taxon>Dikarya</taxon>
        <taxon>Ascomycota</taxon>
        <taxon>Pezizomycotina</taxon>
        <taxon>Eurotiomycetes</taxon>
        <taxon>Eurotiomycetidae</taxon>
        <taxon>Eurotiales</taxon>
        <taxon>Aspergillaceae</taxon>
        <taxon>Aspergillus</taxon>
        <taxon>Aspergillus subgen. Aspergillus</taxon>
    </lineage>
</organism>
<dbReference type="Proteomes" id="UP000184300">
    <property type="component" value="Unassembled WGS sequence"/>
</dbReference>
<gene>
    <name evidence="1" type="ORF">ASPGLDRAFT_262828</name>
</gene>
<evidence type="ECO:0000313" key="1">
    <source>
        <dbReference type="EMBL" id="OJJ89557.1"/>
    </source>
</evidence>
<dbReference type="GeneID" id="34459806"/>
<dbReference type="VEuPathDB" id="FungiDB:ASPGLDRAFT_262828"/>
<name>A0A1L9W0E9_ASPGL</name>
<reference evidence="2" key="1">
    <citation type="journal article" date="2017" name="Genome Biol.">
        <title>Comparative genomics reveals high biological diversity and specific adaptations in the industrially and medically important fungal genus Aspergillus.</title>
        <authorList>
            <person name="de Vries R.P."/>
            <person name="Riley R."/>
            <person name="Wiebenga A."/>
            <person name="Aguilar-Osorio G."/>
            <person name="Amillis S."/>
            <person name="Uchima C.A."/>
            <person name="Anderluh G."/>
            <person name="Asadollahi M."/>
            <person name="Askin M."/>
            <person name="Barry K."/>
            <person name="Battaglia E."/>
            <person name="Bayram O."/>
            <person name="Benocci T."/>
            <person name="Braus-Stromeyer S.A."/>
            <person name="Caldana C."/>
            <person name="Canovas D."/>
            <person name="Cerqueira G.C."/>
            <person name="Chen F."/>
            <person name="Chen W."/>
            <person name="Choi C."/>
            <person name="Clum A."/>
            <person name="Dos Santos R.A."/>
            <person name="Damasio A.R."/>
            <person name="Diallinas G."/>
            <person name="Emri T."/>
            <person name="Fekete E."/>
            <person name="Flipphi M."/>
            <person name="Freyberg S."/>
            <person name="Gallo A."/>
            <person name="Gournas C."/>
            <person name="Habgood R."/>
            <person name="Hainaut M."/>
            <person name="Harispe M.L."/>
            <person name="Henrissat B."/>
            <person name="Hilden K.S."/>
            <person name="Hope R."/>
            <person name="Hossain A."/>
            <person name="Karabika E."/>
            <person name="Karaffa L."/>
            <person name="Karanyi Z."/>
            <person name="Krasevec N."/>
            <person name="Kuo A."/>
            <person name="Kusch H."/>
            <person name="LaButti K."/>
            <person name="Lagendijk E.L."/>
            <person name="Lapidus A."/>
            <person name="Levasseur A."/>
            <person name="Lindquist E."/>
            <person name="Lipzen A."/>
            <person name="Logrieco A.F."/>
            <person name="MacCabe A."/>
            <person name="Maekelae M.R."/>
            <person name="Malavazi I."/>
            <person name="Melin P."/>
            <person name="Meyer V."/>
            <person name="Mielnichuk N."/>
            <person name="Miskei M."/>
            <person name="Molnar A.P."/>
            <person name="Mule G."/>
            <person name="Ngan C.Y."/>
            <person name="Orejas M."/>
            <person name="Orosz E."/>
            <person name="Ouedraogo J.P."/>
            <person name="Overkamp K.M."/>
            <person name="Park H.-S."/>
            <person name="Perrone G."/>
            <person name="Piumi F."/>
            <person name="Punt P.J."/>
            <person name="Ram A.F."/>
            <person name="Ramon A."/>
            <person name="Rauscher S."/>
            <person name="Record E."/>
            <person name="Riano-Pachon D.M."/>
            <person name="Robert V."/>
            <person name="Roehrig J."/>
            <person name="Ruller R."/>
            <person name="Salamov A."/>
            <person name="Salih N.S."/>
            <person name="Samson R.A."/>
            <person name="Sandor E."/>
            <person name="Sanguinetti M."/>
            <person name="Schuetze T."/>
            <person name="Sepcic K."/>
            <person name="Shelest E."/>
            <person name="Sherlock G."/>
            <person name="Sophianopoulou V."/>
            <person name="Squina F.M."/>
            <person name="Sun H."/>
            <person name="Susca A."/>
            <person name="Todd R.B."/>
            <person name="Tsang A."/>
            <person name="Unkles S.E."/>
            <person name="van de Wiele N."/>
            <person name="van Rossen-Uffink D."/>
            <person name="Oliveira J.V."/>
            <person name="Vesth T.C."/>
            <person name="Visser J."/>
            <person name="Yu J.-H."/>
            <person name="Zhou M."/>
            <person name="Andersen M.R."/>
            <person name="Archer D.B."/>
            <person name="Baker S.E."/>
            <person name="Benoit I."/>
            <person name="Brakhage A.A."/>
            <person name="Braus G.H."/>
            <person name="Fischer R."/>
            <person name="Frisvad J.C."/>
            <person name="Goldman G.H."/>
            <person name="Houbraken J."/>
            <person name="Oakley B."/>
            <person name="Pocsi I."/>
            <person name="Scazzocchio C."/>
            <person name="Seiboth B."/>
            <person name="vanKuyk P.A."/>
            <person name="Wortman J."/>
            <person name="Dyer P.S."/>
            <person name="Grigoriev I.V."/>
        </authorList>
    </citation>
    <scope>NUCLEOTIDE SEQUENCE [LARGE SCALE GENOMIC DNA]</scope>
    <source>
        <strain evidence="2">CBS 516.65</strain>
    </source>
</reference>
<dbReference type="AlphaFoldDB" id="A0A1L9W0E9"/>
<dbReference type="EMBL" id="KV878888">
    <property type="protein sequence ID" value="OJJ89557.1"/>
    <property type="molecule type" value="Genomic_DNA"/>
</dbReference>
<accession>A0A1L9W0E9</accession>
<sequence>MTGYTVCHVTTNDSLPPLASIFIPFLRLLSLTRTMEPTKNKTEGSEYPPVRVLVQTLMHLVSGTDNMNKCDFIFNRICQHRWNCDFEPGKVHRCATYNDVFAFANRCYFFLLDVGKSDNDDDVPVICYEWTGESLVPMPQLL</sequence>
<proteinExistence type="predicted"/>
<dbReference type="OrthoDB" id="4379079at2759"/>
<evidence type="ECO:0000313" key="2">
    <source>
        <dbReference type="Proteomes" id="UP000184300"/>
    </source>
</evidence>
<keyword evidence="2" id="KW-1185">Reference proteome</keyword>